<feature type="domain" description="HTH luxR-type" evidence="4">
    <location>
        <begin position="441"/>
        <end position="506"/>
    </location>
</feature>
<organism evidence="5 6">
    <name type="scientific">Actinomycetospora aurantiaca</name>
    <dbReference type="NCBI Taxonomy" id="3129233"/>
    <lineage>
        <taxon>Bacteria</taxon>
        <taxon>Bacillati</taxon>
        <taxon>Actinomycetota</taxon>
        <taxon>Actinomycetes</taxon>
        <taxon>Pseudonocardiales</taxon>
        <taxon>Pseudonocardiaceae</taxon>
        <taxon>Actinomycetospora</taxon>
    </lineage>
</organism>
<sequence length="510" mass="52705">MTDLDAGDADAAARAALAGDLGTALRLADAALRTGDDEGRVLGARVLAAVLPQRGLLARAAEVHRWLARQGPGTAPDAVLSLLGTGALDEARAAVAGRSDALPGLRGGAEALVAEGLLASVDGRDGSAGTSLSLLVRATTSLAATAERTPLADSPAALGALLALHRGEPELAEPLLDLAVDTDLGGPALRRRHLVLRAWSATLRDDEPAARAALTAADDQPGAPEPRDELVAVACEVALARRDGDTRRLLELWARARQALLRHPVDLYCLLPVGELAIAAARLGEDRWVEPHLAEAGTLLAALGDPPSWSTAWHWARLQAAITADDRTAAGAHAAALDAAAATNDRAVAPARAAHVWLAVLAGDVDADAVTAAATALRAVGLARDGARLAGEAAIRTTDRADSAALLACARSTTAARTPTAPGPTPVPDAGAARATAVTRARREEAQLTDRERDIAELVLEGMTYREIAGRLFLSTKTVEHHVSRIRRRLGSESRAELFSDLKVLVGAAP</sequence>
<dbReference type="PRINTS" id="PR00038">
    <property type="entry name" value="HTHLUXR"/>
</dbReference>
<dbReference type="PROSITE" id="PS50043">
    <property type="entry name" value="HTH_LUXR_2"/>
    <property type="match status" value="1"/>
</dbReference>
<dbReference type="SMART" id="SM00421">
    <property type="entry name" value="HTH_LUXR"/>
    <property type="match status" value="1"/>
</dbReference>
<dbReference type="InterPro" id="IPR000792">
    <property type="entry name" value="Tscrpt_reg_LuxR_C"/>
</dbReference>
<accession>A0ABU8MI60</accession>
<dbReference type="Proteomes" id="UP001385809">
    <property type="component" value="Unassembled WGS sequence"/>
</dbReference>
<dbReference type="SUPFAM" id="SSF46894">
    <property type="entry name" value="C-terminal effector domain of the bipartite response regulators"/>
    <property type="match status" value="1"/>
</dbReference>
<evidence type="ECO:0000313" key="6">
    <source>
        <dbReference type="Proteomes" id="UP001385809"/>
    </source>
</evidence>
<gene>
    <name evidence="5" type="ORF">WCD74_02810</name>
</gene>
<dbReference type="Gene3D" id="1.10.10.10">
    <property type="entry name" value="Winged helix-like DNA-binding domain superfamily/Winged helix DNA-binding domain"/>
    <property type="match status" value="1"/>
</dbReference>
<dbReference type="PROSITE" id="PS00622">
    <property type="entry name" value="HTH_LUXR_1"/>
    <property type="match status" value="1"/>
</dbReference>
<keyword evidence="3" id="KW-0804">Transcription</keyword>
<protein>
    <submittedName>
        <fullName evidence="5">Helix-turn-helix transcriptional regulator</fullName>
    </submittedName>
</protein>
<evidence type="ECO:0000256" key="1">
    <source>
        <dbReference type="ARBA" id="ARBA00023015"/>
    </source>
</evidence>
<name>A0ABU8MI60_9PSEU</name>
<dbReference type="CDD" id="cd06170">
    <property type="entry name" value="LuxR_C_like"/>
    <property type="match status" value="1"/>
</dbReference>
<dbReference type="Pfam" id="PF00196">
    <property type="entry name" value="GerE"/>
    <property type="match status" value="1"/>
</dbReference>
<keyword evidence="6" id="KW-1185">Reference proteome</keyword>
<dbReference type="EMBL" id="JBBEGN010000001">
    <property type="protein sequence ID" value="MEJ2866676.1"/>
    <property type="molecule type" value="Genomic_DNA"/>
</dbReference>
<keyword evidence="2" id="KW-0238">DNA-binding</keyword>
<dbReference type="PANTHER" id="PTHR44688:SF16">
    <property type="entry name" value="DNA-BINDING TRANSCRIPTIONAL ACTIVATOR DEVR_DOSR"/>
    <property type="match status" value="1"/>
</dbReference>
<dbReference type="InterPro" id="IPR036388">
    <property type="entry name" value="WH-like_DNA-bd_sf"/>
</dbReference>
<reference evidence="5 6" key="1">
    <citation type="submission" date="2024-03" db="EMBL/GenBank/DDBJ databases">
        <title>Actinomycetospora sp. OC33-EN08, a novel actinomycete isolated from wild orchid (Aerides multiflora).</title>
        <authorList>
            <person name="Suriyachadkun C."/>
        </authorList>
    </citation>
    <scope>NUCLEOTIDE SEQUENCE [LARGE SCALE GENOMIC DNA]</scope>
    <source>
        <strain evidence="5 6">OC33-EN08</strain>
    </source>
</reference>
<evidence type="ECO:0000256" key="3">
    <source>
        <dbReference type="ARBA" id="ARBA00023163"/>
    </source>
</evidence>
<proteinExistence type="predicted"/>
<evidence type="ECO:0000259" key="4">
    <source>
        <dbReference type="PROSITE" id="PS50043"/>
    </source>
</evidence>
<dbReference type="RefSeq" id="WP_337693291.1">
    <property type="nucleotide sequence ID" value="NZ_JBBEGN010000001.1"/>
</dbReference>
<dbReference type="PANTHER" id="PTHR44688">
    <property type="entry name" value="DNA-BINDING TRANSCRIPTIONAL ACTIVATOR DEVR_DOSR"/>
    <property type="match status" value="1"/>
</dbReference>
<comment type="caution">
    <text evidence="5">The sequence shown here is derived from an EMBL/GenBank/DDBJ whole genome shotgun (WGS) entry which is preliminary data.</text>
</comment>
<evidence type="ECO:0000256" key="2">
    <source>
        <dbReference type="ARBA" id="ARBA00023125"/>
    </source>
</evidence>
<evidence type="ECO:0000313" key="5">
    <source>
        <dbReference type="EMBL" id="MEJ2866676.1"/>
    </source>
</evidence>
<dbReference type="InterPro" id="IPR016032">
    <property type="entry name" value="Sig_transdc_resp-reg_C-effctor"/>
</dbReference>
<keyword evidence="1" id="KW-0805">Transcription regulation</keyword>